<dbReference type="InterPro" id="IPR018968">
    <property type="entry name" value="Phasin"/>
</dbReference>
<proteinExistence type="predicted"/>
<protein>
    <recommendedName>
        <fullName evidence="1">Phasin domain-containing protein</fullName>
    </recommendedName>
</protein>
<sequence>MTSISDQFSAVRKAQFDAQFDFFNAIATQTLESASRVAALNMAVSRDAVQRSLGASFALMNSRDPRDVLSLGGQAEEGFRSLFAYGRELLGIAAGVRPHAVRPQALSAPQAIETVEVVERGVAEVQAATAAAVESIAEPAVPAAHPVSAFAPVTEPVVVADASATFEADTEALAAEPLPVAEPSAIAKAAGKGAARAAAVPHPAAAPVAELAKDAGAQAPKLVPAAAAPKRKK</sequence>
<reference evidence="2" key="1">
    <citation type="submission" date="2022-11" db="EMBL/GenBank/DDBJ databases">
        <title>Isolation and characterization of PLA-degrading bacterium Massilia sp. from Antarctic soil.</title>
        <authorList>
            <person name="Sato K."/>
            <person name="Gomez-Fuentes C."/>
            <person name="Ahmad S.A."/>
            <person name="Zulkharnain A."/>
        </authorList>
    </citation>
    <scope>NUCLEOTIDE SEQUENCE</scope>
    <source>
        <strain evidence="2">N-3</strain>
    </source>
</reference>
<evidence type="ECO:0000313" key="3">
    <source>
        <dbReference type="Proteomes" id="UP001163336"/>
    </source>
</evidence>
<feature type="domain" description="Phasin" evidence="1">
    <location>
        <begin position="7"/>
        <end position="99"/>
    </location>
</feature>
<gene>
    <name evidence="2" type="ORF">MasN3_43060</name>
</gene>
<dbReference type="Proteomes" id="UP001163336">
    <property type="component" value="Chromosome"/>
</dbReference>
<accession>A0ABN6TF13</accession>
<keyword evidence="3" id="KW-1185">Reference proteome</keyword>
<evidence type="ECO:0000313" key="2">
    <source>
        <dbReference type="EMBL" id="BDT60812.1"/>
    </source>
</evidence>
<dbReference type="EMBL" id="AP026966">
    <property type="protein sequence ID" value="BDT60812.1"/>
    <property type="molecule type" value="Genomic_DNA"/>
</dbReference>
<organism evidence="2 3">
    <name type="scientific">Massilia varians</name>
    <dbReference type="NCBI Taxonomy" id="457921"/>
    <lineage>
        <taxon>Bacteria</taxon>
        <taxon>Pseudomonadati</taxon>
        <taxon>Pseudomonadota</taxon>
        <taxon>Betaproteobacteria</taxon>
        <taxon>Burkholderiales</taxon>
        <taxon>Oxalobacteraceae</taxon>
        <taxon>Telluria group</taxon>
        <taxon>Massilia</taxon>
    </lineage>
</organism>
<name>A0ABN6TF13_9BURK</name>
<dbReference type="Pfam" id="PF09361">
    <property type="entry name" value="Phasin_2"/>
    <property type="match status" value="1"/>
</dbReference>
<evidence type="ECO:0000259" key="1">
    <source>
        <dbReference type="Pfam" id="PF09361"/>
    </source>
</evidence>
<dbReference type="RefSeq" id="WP_281910178.1">
    <property type="nucleotide sequence ID" value="NZ_AP026966.1"/>
</dbReference>